<name>A0ABU6VQL4_9FABA</name>
<dbReference type="EMBL" id="JASCZI010151793">
    <property type="protein sequence ID" value="MED6174473.1"/>
    <property type="molecule type" value="Genomic_DNA"/>
</dbReference>
<organism evidence="1 2">
    <name type="scientific">Stylosanthes scabra</name>
    <dbReference type="NCBI Taxonomy" id="79078"/>
    <lineage>
        <taxon>Eukaryota</taxon>
        <taxon>Viridiplantae</taxon>
        <taxon>Streptophyta</taxon>
        <taxon>Embryophyta</taxon>
        <taxon>Tracheophyta</taxon>
        <taxon>Spermatophyta</taxon>
        <taxon>Magnoliopsida</taxon>
        <taxon>eudicotyledons</taxon>
        <taxon>Gunneridae</taxon>
        <taxon>Pentapetalae</taxon>
        <taxon>rosids</taxon>
        <taxon>fabids</taxon>
        <taxon>Fabales</taxon>
        <taxon>Fabaceae</taxon>
        <taxon>Papilionoideae</taxon>
        <taxon>50 kb inversion clade</taxon>
        <taxon>dalbergioids sensu lato</taxon>
        <taxon>Dalbergieae</taxon>
        <taxon>Pterocarpus clade</taxon>
        <taxon>Stylosanthes</taxon>
    </lineage>
</organism>
<keyword evidence="2" id="KW-1185">Reference proteome</keyword>
<protein>
    <submittedName>
        <fullName evidence="1">Uncharacterized protein</fullName>
    </submittedName>
</protein>
<proteinExistence type="predicted"/>
<evidence type="ECO:0000313" key="1">
    <source>
        <dbReference type="EMBL" id="MED6174473.1"/>
    </source>
</evidence>
<dbReference type="Proteomes" id="UP001341840">
    <property type="component" value="Unassembled WGS sequence"/>
</dbReference>
<reference evidence="1 2" key="1">
    <citation type="journal article" date="2023" name="Plants (Basel)">
        <title>Bridging the Gap: Combining Genomics and Transcriptomics Approaches to Understand Stylosanthes scabra, an Orphan Legume from the Brazilian Caatinga.</title>
        <authorList>
            <person name="Ferreira-Neto J.R.C."/>
            <person name="da Silva M.D."/>
            <person name="Binneck E."/>
            <person name="de Melo N.F."/>
            <person name="da Silva R.H."/>
            <person name="de Melo A.L.T.M."/>
            <person name="Pandolfi V."/>
            <person name="Bustamante F.O."/>
            <person name="Brasileiro-Vidal A.C."/>
            <person name="Benko-Iseppon A.M."/>
        </authorList>
    </citation>
    <scope>NUCLEOTIDE SEQUENCE [LARGE SCALE GENOMIC DNA]</scope>
    <source>
        <tissue evidence="1">Leaves</tissue>
    </source>
</reference>
<comment type="caution">
    <text evidence="1">The sequence shown here is derived from an EMBL/GenBank/DDBJ whole genome shotgun (WGS) entry which is preliminary data.</text>
</comment>
<evidence type="ECO:0000313" key="2">
    <source>
        <dbReference type="Proteomes" id="UP001341840"/>
    </source>
</evidence>
<sequence>MAVRTYHEDIPLNISKDIIISLSQKGYVSDFEAFCQACSTWTISPSASSRTTSSLFGKKVTSRLFLCIIKNTNNGVKDNTFERKKLVIVGIFYK</sequence>
<gene>
    <name evidence="1" type="ORF">PIB30_069309</name>
</gene>
<accession>A0ABU6VQL4</accession>